<feature type="active site" description="Charge relay system" evidence="5">
    <location>
        <position position="270"/>
    </location>
</feature>
<feature type="chain" id="PRO_5014136003" description="Peptidase S8/S53 domain-containing protein" evidence="6">
    <location>
        <begin position="20"/>
        <end position="524"/>
    </location>
</feature>
<keyword evidence="6" id="KW-0732">Signal</keyword>
<dbReference type="PANTHER" id="PTHR43399">
    <property type="entry name" value="SUBTILISIN-RELATED"/>
    <property type="match status" value="1"/>
</dbReference>
<dbReference type="OrthoDB" id="206201at2759"/>
<dbReference type="SUPFAM" id="SSF52743">
    <property type="entry name" value="Subtilisin-like"/>
    <property type="match status" value="1"/>
</dbReference>
<keyword evidence="3 5" id="KW-0378">Hydrolase</keyword>
<reference evidence="8 9" key="1">
    <citation type="submission" date="2016-10" db="EMBL/GenBank/DDBJ databases">
        <title>The genome of Paramicrosporidium saccamoebae is the missing link in understanding Cryptomycota and Microsporidia evolution.</title>
        <authorList>
            <person name="Quandt C.A."/>
            <person name="Beaudet D."/>
            <person name="Corsaro D."/>
            <person name="Michel R."/>
            <person name="Corradi N."/>
            <person name="James T."/>
        </authorList>
    </citation>
    <scope>NUCLEOTIDE SEQUENCE [LARGE SCALE GENOMIC DNA]</scope>
    <source>
        <strain evidence="8 9">KSL3</strain>
    </source>
</reference>
<dbReference type="AlphaFoldDB" id="A0A2H9THT1"/>
<dbReference type="InterPro" id="IPR051048">
    <property type="entry name" value="Peptidase_S8/S53_subtilisin"/>
</dbReference>
<feature type="domain" description="Peptidase S8/S53" evidence="7">
    <location>
        <begin position="215"/>
        <end position="490"/>
    </location>
</feature>
<dbReference type="Proteomes" id="UP000240830">
    <property type="component" value="Unassembled WGS sequence"/>
</dbReference>
<proteinExistence type="inferred from homology"/>
<dbReference type="EMBL" id="MTSL01000186">
    <property type="protein sequence ID" value="PJF17180.1"/>
    <property type="molecule type" value="Genomic_DNA"/>
</dbReference>
<dbReference type="Pfam" id="PF00082">
    <property type="entry name" value="Peptidase_S8"/>
    <property type="match status" value="1"/>
</dbReference>
<dbReference type="InterPro" id="IPR036852">
    <property type="entry name" value="Peptidase_S8/S53_dom_sf"/>
</dbReference>
<feature type="signal peptide" evidence="6">
    <location>
        <begin position="1"/>
        <end position="19"/>
    </location>
</feature>
<feature type="active site" description="Charge relay system" evidence="5">
    <location>
        <position position="445"/>
    </location>
</feature>
<dbReference type="PANTHER" id="PTHR43399:SF4">
    <property type="entry name" value="CELL WALL-ASSOCIATED PROTEASE"/>
    <property type="match status" value="1"/>
</dbReference>
<evidence type="ECO:0000259" key="7">
    <source>
        <dbReference type="Pfam" id="PF00082"/>
    </source>
</evidence>
<dbReference type="GO" id="GO:0006508">
    <property type="term" value="P:proteolysis"/>
    <property type="evidence" value="ECO:0007669"/>
    <property type="project" value="UniProtKB-KW"/>
</dbReference>
<gene>
    <name evidence="8" type="ORF">PSACC_02976</name>
</gene>
<comment type="similarity">
    <text evidence="1 5">Belongs to the peptidase S8 family.</text>
</comment>
<evidence type="ECO:0000256" key="3">
    <source>
        <dbReference type="ARBA" id="ARBA00022801"/>
    </source>
</evidence>
<dbReference type="PRINTS" id="PR00723">
    <property type="entry name" value="SUBTILISIN"/>
</dbReference>
<dbReference type="PROSITE" id="PS51892">
    <property type="entry name" value="SUBTILASE"/>
    <property type="match status" value="1"/>
</dbReference>
<dbReference type="InterPro" id="IPR015500">
    <property type="entry name" value="Peptidase_S8_subtilisin-rel"/>
</dbReference>
<evidence type="ECO:0000256" key="4">
    <source>
        <dbReference type="ARBA" id="ARBA00022825"/>
    </source>
</evidence>
<evidence type="ECO:0000313" key="8">
    <source>
        <dbReference type="EMBL" id="PJF17180.1"/>
    </source>
</evidence>
<evidence type="ECO:0000313" key="9">
    <source>
        <dbReference type="Proteomes" id="UP000240830"/>
    </source>
</evidence>
<name>A0A2H9THT1_9FUNG</name>
<keyword evidence="4 5" id="KW-0720">Serine protease</keyword>
<feature type="active site" description="Charge relay system" evidence="5">
    <location>
        <position position="224"/>
    </location>
</feature>
<keyword evidence="9" id="KW-1185">Reference proteome</keyword>
<evidence type="ECO:0000256" key="2">
    <source>
        <dbReference type="ARBA" id="ARBA00022670"/>
    </source>
</evidence>
<dbReference type="InterPro" id="IPR000209">
    <property type="entry name" value="Peptidase_S8/S53_dom"/>
</dbReference>
<dbReference type="PROSITE" id="PS00138">
    <property type="entry name" value="SUBTILASE_SER"/>
    <property type="match status" value="1"/>
</dbReference>
<evidence type="ECO:0000256" key="1">
    <source>
        <dbReference type="ARBA" id="ARBA00011073"/>
    </source>
</evidence>
<dbReference type="Gene3D" id="3.40.50.200">
    <property type="entry name" value="Peptidase S8/S53 domain"/>
    <property type="match status" value="1"/>
</dbReference>
<organism evidence="8 9">
    <name type="scientific">Paramicrosporidium saccamoebae</name>
    <dbReference type="NCBI Taxonomy" id="1246581"/>
    <lineage>
        <taxon>Eukaryota</taxon>
        <taxon>Fungi</taxon>
        <taxon>Fungi incertae sedis</taxon>
        <taxon>Cryptomycota</taxon>
        <taxon>Cryptomycota incertae sedis</taxon>
        <taxon>Paramicrosporidium</taxon>
    </lineage>
</organism>
<dbReference type="InterPro" id="IPR023828">
    <property type="entry name" value="Peptidase_S8_Ser-AS"/>
</dbReference>
<evidence type="ECO:0000256" key="6">
    <source>
        <dbReference type="SAM" id="SignalP"/>
    </source>
</evidence>
<evidence type="ECO:0000256" key="5">
    <source>
        <dbReference type="PROSITE-ProRule" id="PRU01240"/>
    </source>
</evidence>
<dbReference type="GO" id="GO:0004252">
    <property type="term" value="F:serine-type endopeptidase activity"/>
    <property type="evidence" value="ECO:0007669"/>
    <property type="project" value="UniProtKB-UniRule"/>
</dbReference>
<accession>A0A2H9THT1</accession>
<sequence length="524" mass="57025">MRVTSDVVWSIALFPVVLSVKIHGDLLEIAQSTGHIDAFVQFQPFNFESKTMARVNSLLESRLPVMTAYAGWQEFAGESEMQLTADQLARGIRRQTVMEILLKHAEKTQGPTLHELQKLGYNAKSFWIDNSILIKQAPLYLLTMLVQLAQSEEGKDIISLSPNRVVARIPPMSRMTVGGLYHGRSLFETIDLSENYIPWHLRLIKADKVWKHSKGKGVTVANIDTGVDFIHPRLKGKYRGIDSELKTVKHEYNWFDPEGLAVLPYDCHGHGTHTMGTMVGDGIGVAPEAKWIASQGCDSEGCSQERLLASAQWVMCPTDLNGENARCELGADIVNNSWGGEITDDASMTWFSSAVKAWLAGGVFPIFAQGNSGPACGTVGTPGDLEDVIGVGAVDQFGSLAVFSSRGPGGSRLGHAQFKPDYVAPGQAIVSCKPGGELVAMSGTSMAAPHVAGVAALLLSMKGDLKFDELRALITKTINTSALKEPQMGQQACYGKRWDHFPNYHYGFGLVDAEAAAKYLLKEE</sequence>
<protein>
    <recommendedName>
        <fullName evidence="7">Peptidase S8/S53 domain-containing protein</fullName>
    </recommendedName>
</protein>
<keyword evidence="2 5" id="KW-0645">Protease</keyword>
<comment type="caution">
    <text evidence="8">The sequence shown here is derived from an EMBL/GenBank/DDBJ whole genome shotgun (WGS) entry which is preliminary data.</text>
</comment>
<dbReference type="STRING" id="1246581.A0A2H9THT1"/>